<feature type="binding site" evidence="7">
    <location>
        <position position="31"/>
    </location>
    <ligand>
        <name>Mg(2+)</name>
        <dbReference type="ChEBI" id="CHEBI:18420"/>
    </ligand>
</feature>
<dbReference type="PROSITE" id="PS51417">
    <property type="entry name" value="ARF"/>
    <property type="match status" value="1"/>
</dbReference>
<evidence type="ECO:0000256" key="2">
    <source>
        <dbReference type="ARBA" id="ARBA00022707"/>
    </source>
</evidence>
<organism evidence="9 10">
    <name type="scientific">Chara braunii</name>
    <name type="common">Braun's stonewort</name>
    <dbReference type="NCBI Taxonomy" id="69332"/>
    <lineage>
        <taxon>Eukaryota</taxon>
        <taxon>Viridiplantae</taxon>
        <taxon>Streptophyta</taxon>
        <taxon>Charophyceae</taxon>
        <taxon>Charales</taxon>
        <taxon>Characeae</taxon>
        <taxon>Chara</taxon>
    </lineage>
</organism>
<dbReference type="Proteomes" id="UP000265515">
    <property type="component" value="Unassembled WGS sequence"/>
</dbReference>
<dbReference type="STRING" id="69332.A0A388K8H6"/>
<evidence type="ECO:0000256" key="4">
    <source>
        <dbReference type="ARBA" id="ARBA00022892"/>
    </source>
</evidence>
<dbReference type="Pfam" id="PF00025">
    <property type="entry name" value="Arf"/>
    <property type="match status" value="1"/>
</dbReference>
<keyword evidence="2" id="KW-0449">Lipoprotein</keyword>
<evidence type="ECO:0000313" key="9">
    <source>
        <dbReference type="EMBL" id="GBG66233.1"/>
    </source>
</evidence>
<feature type="binding site" evidence="6">
    <location>
        <begin position="132"/>
        <end position="135"/>
    </location>
    <ligand>
        <name>GTP</name>
        <dbReference type="ChEBI" id="CHEBI:37565"/>
    </ligand>
</feature>
<dbReference type="OrthoDB" id="414781at2759"/>
<keyword evidence="7" id="KW-0460">Magnesium</keyword>
<feature type="binding site" evidence="6">
    <location>
        <position position="76"/>
    </location>
    <ligand>
        <name>GTP</name>
        <dbReference type="ChEBI" id="CHEBI:37565"/>
    </ligand>
</feature>
<keyword evidence="2" id="KW-0519">Myristate</keyword>
<dbReference type="OMA" id="HGFYKYM"/>
<dbReference type="SMART" id="SM00175">
    <property type="entry name" value="RAB"/>
    <property type="match status" value="1"/>
</dbReference>
<comment type="caution">
    <text evidence="9">The sequence shown here is derived from an EMBL/GenBank/DDBJ whole genome shotgun (WGS) entry which is preliminary data.</text>
</comment>
<dbReference type="EMBL" id="BFEA01000071">
    <property type="protein sequence ID" value="GBG66233.1"/>
    <property type="molecule type" value="Genomic_DNA"/>
</dbReference>
<dbReference type="AlphaFoldDB" id="A0A388K8H6"/>
<evidence type="ECO:0000313" key="10">
    <source>
        <dbReference type="Proteomes" id="UP000265515"/>
    </source>
</evidence>
<dbReference type="GO" id="GO:0046872">
    <property type="term" value="F:metal ion binding"/>
    <property type="evidence" value="ECO:0007669"/>
    <property type="project" value="UniProtKB-KW"/>
</dbReference>
<dbReference type="PRINTS" id="PR00328">
    <property type="entry name" value="SAR1GTPBP"/>
</dbReference>
<dbReference type="PROSITE" id="PS51419">
    <property type="entry name" value="RAB"/>
    <property type="match status" value="1"/>
</dbReference>
<dbReference type="InterPro" id="IPR024156">
    <property type="entry name" value="Small_GTPase_ARF"/>
</dbReference>
<dbReference type="PANTHER" id="PTHR45909:SF1">
    <property type="entry name" value="ADP-RIBOSYLATION FACTOR-RELATED PROTEIN 1"/>
    <property type="match status" value="1"/>
</dbReference>
<dbReference type="NCBIfam" id="TIGR00231">
    <property type="entry name" value="small_GTP"/>
    <property type="match status" value="1"/>
</dbReference>
<sequence length="202" mass="22541">MFSLLFGLWKYMFSKSEFHVLILGIDKAGKTTLLEKVKAIFTEHGLPPDRIVPTVGLNIGNVEAYKAKLIFWDLGGQLGLRTIWDKYYEDAHAVLYVIDATNNGRFDDSKNALDRVLRNDDLAGAPVLIVANKQDLSGAFSAEELAKRLGIKEVHDRPCAVKAISAYDGTGVREGVHWLVEAMRHSQRSELLRQRVDAAAVF</sequence>
<gene>
    <name evidence="9" type="ORF">CBR_g57836</name>
</gene>
<comment type="similarity">
    <text evidence="1 8">Belongs to the small GTPase superfamily. Arf family.</text>
</comment>
<reference evidence="9 10" key="1">
    <citation type="journal article" date="2018" name="Cell">
        <title>The Chara Genome: Secondary Complexity and Implications for Plant Terrestrialization.</title>
        <authorList>
            <person name="Nishiyama T."/>
            <person name="Sakayama H."/>
            <person name="Vries J.D."/>
            <person name="Buschmann H."/>
            <person name="Saint-Marcoux D."/>
            <person name="Ullrich K.K."/>
            <person name="Haas F.B."/>
            <person name="Vanderstraeten L."/>
            <person name="Becker D."/>
            <person name="Lang D."/>
            <person name="Vosolsobe S."/>
            <person name="Rombauts S."/>
            <person name="Wilhelmsson P.K.I."/>
            <person name="Janitza P."/>
            <person name="Kern R."/>
            <person name="Heyl A."/>
            <person name="Rumpler F."/>
            <person name="Villalobos L.I.A.C."/>
            <person name="Clay J.M."/>
            <person name="Skokan R."/>
            <person name="Toyoda A."/>
            <person name="Suzuki Y."/>
            <person name="Kagoshima H."/>
            <person name="Schijlen E."/>
            <person name="Tajeshwar N."/>
            <person name="Catarino B."/>
            <person name="Hetherington A.J."/>
            <person name="Saltykova A."/>
            <person name="Bonnot C."/>
            <person name="Breuninger H."/>
            <person name="Symeonidi A."/>
            <person name="Radhakrishnan G.V."/>
            <person name="Van Nieuwerburgh F."/>
            <person name="Deforce D."/>
            <person name="Chang C."/>
            <person name="Karol K.G."/>
            <person name="Hedrich R."/>
            <person name="Ulvskov P."/>
            <person name="Glockner G."/>
            <person name="Delwiche C.F."/>
            <person name="Petrasek J."/>
            <person name="Van de Peer Y."/>
            <person name="Friml J."/>
            <person name="Beilby M."/>
            <person name="Dolan L."/>
            <person name="Kohara Y."/>
            <person name="Sugano S."/>
            <person name="Fujiyama A."/>
            <person name="Delaux P.-M."/>
            <person name="Quint M."/>
            <person name="TheiBen G."/>
            <person name="Hagemann M."/>
            <person name="Harholt J."/>
            <person name="Dunand C."/>
            <person name="Zachgo S."/>
            <person name="Langdale J."/>
            <person name="Maumus F."/>
            <person name="Straeten D.V.D."/>
            <person name="Gould S.B."/>
            <person name="Rensing S.A."/>
        </authorList>
    </citation>
    <scope>NUCLEOTIDE SEQUENCE [LARGE SCALE GENOMIC DNA]</scope>
    <source>
        <strain evidence="9 10">S276</strain>
    </source>
</reference>
<dbReference type="InterPro" id="IPR006689">
    <property type="entry name" value="Small_GTPase_ARF/SAR"/>
</dbReference>
<dbReference type="SMART" id="SM00173">
    <property type="entry name" value="RAS"/>
    <property type="match status" value="1"/>
</dbReference>
<dbReference type="PANTHER" id="PTHR45909">
    <property type="entry name" value="ADP-RIBOSYLATION FACTOR-RELATED PROTEIN 1"/>
    <property type="match status" value="1"/>
</dbReference>
<feature type="binding site" evidence="6">
    <location>
        <begin position="24"/>
        <end position="31"/>
    </location>
    <ligand>
        <name>GTP</name>
        <dbReference type="ChEBI" id="CHEBI:37565"/>
    </ligand>
</feature>
<keyword evidence="10" id="KW-1185">Reference proteome</keyword>
<dbReference type="GO" id="GO:0003924">
    <property type="term" value="F:GTPase activity"/>
    <property type="evidence" value="ECO:0007669"/>
    <property type="project" value="InterPro"/>
</dbReference>
<dbReference type="Gramene" id="GBG66233">
    <property type="protein sequence ID" value="GBG66233"/>
    <property type="gene ID" value="CBR_g57836"/>
</dbReference>
<dbReference type="SMART" id="SM00177">
    <property type="entry name" value="ARF"/>
    <property type="match status" value="1"/>
</dbReference>
<evidence type="ECO:0000256" key="6">
    <source>
        <dbReference type="PIRSR" id="PIRSR606689-1"/>
    </source>
</evidence>
<dbReference type="Gene3D" id="3.40.50.300">
    <property type="entry name" value="P-loop containing nucleotide triphosphate hydrolases"/>
    <property type="match status" value="1"/>
</dbReference>
<keyword evidence="4" id="KW-0813">Transport</keyword>
<evidence type="ECO:0000256" key="1">
    <source>
        <dbReference type="ARBA" id="ARBA00010290"/>
    </source>
</evidence>
<dbReference type="GO" id="GO:0034067">
    <property type="term" value="P:protein localization to Golgi apparatus"/>
    <property type="evidence" value="ECO:0007669"/>
    <property type="project" value="TreeGrafter"/>
</dbReference>
<protein>
    <submittedName>
        <fullName evidence="9">Uncharacterized protein</fullName>
    </submittedName>
</protein>
<evidence type="ECO:0000256" key="3">
    <source>
        <dbReference type="ARBA" id="ARBA00022741"/>
    </source>
</evidence>
<dbReference type="FunFam" id="3.40.50.300:FF:000914">
    <property type="entry name" value="ADP-ribosylation factor-related protein 1"/>
    <property type="match status" value="1"/>
</dbReference>
<name>A0A388K8H6_CHABU</name>
<accession>A0A388K8H6</accession>
<dbReference type="GO" id="GO:0005794">
    <property type="term" value="C:Golgi apparatus"/>
    <property type="evidence" value="ECO:0007669"/>
    <property type="project" value="TreeGrafter"/>
</dbReference>
<dbReference type="SUPFAM" id="SSF52540">
    <property type="entry name" value="P-loop containing nucleoside triphosphate hydrolases"/>
    <property type="match status" value="1"/>
</dbReference>
<evidence type="ECO:0000256" key="8">
    <source>
        <dbReference type="RuleBase" id="RU003925"/>
    </source>
</evidence>
<evidence type="ECO:0000256" key="7">
    <source>
        <dbReference type="PIRSR" id="PIRSR606689-2"/>
    </source>
</evidence>
<feature type="binding site" evidence="7">
    <location>
        <position position="54"/>
    </location>
    <ligand>
        <name>Mg(2+)</name>
        <dbReference type="ChEBI" id="CHEBI:18420"/>
    </ligand>
</feature>
<dbReference type="GO" id="GO:0043001">
    <property type="term" value="P:Golgi to plasma membrane protein transport"/>
    <property type="evidence" value="ECO:0007669"/>
    <property type="project" value="TreeGrafter"/>
</dbReference>
<dbReference type="GO" id="GO:0006886">
    <property type="term" value="P:intracellular protein transport"/>
    <property type="evidence" value="ECO:0007669"/>
    <property type="project" value="TreeGrafter"/>
</dbReference>
<evidence type="ECO:0000256" key="5">
    <source>
        <dbReference type="ARBA" id="ARBA00023134"/>
    </source>
</evidence>
<keyword evidence="7" id="KW-0479">Metal-binding</keyword>
<dbReference type="SMART" id="SM00178">
    <property type="entry name" value="SAR"/>
    <property type="match status" value="1"/>
</dbReference>
<dbReference type="InterPro" id="IPR027417">
    <property type="entry name" value="P-loop_NTPase"/>
</dbReference>
<keyword evidence="4" id="KW-0931">ER-Golgi transport</keyword>
<keyword evidence="5 6" id="KW-0342">GTP-binding</keyword>
<dbReference type="GO" id="GO:0005525">
    <property type="term" value="F:GTP binding"/>
    <property type="evidence" value="ECO:0007669"/>
    <property type="project" value="UniProtKB-KW"/>
</dbReference>
<keyword evidence="3 6" id="KW-0547">Nucleotide-binding</keyword>
<proteinExistence type="inferred from homology"/>
<dbReference type="InterPro" id="IPR005225">
    <property type="entry name" value="Small_GTP-bd"/>
</dbReference>